<reference evidence="4" key="1">
    <citation type="submission" date="2021-03" db="EMBL/GenBank/DDBJ databases">
        <authorList>
            <person name="So Y."/>
        </authorList>
    </citation>
    <scope>NUCLEOTIDE SEQUENCE</scope>
    <source>
        <strain evidence="4">SG15</strain>
    </source>
</reference>
<feature type="chain" id="PRO_5037067984" evidence="2">
    <location>
        <begin position="23"/>
        <end position="327"/>
    </location>
</feature>
<dbReference type="InterPro" id="IPR002925">
    <property type="entry name" value="Dienelactn_hydro"/>
</dbReference>
<dbReference type="AlphaFoldDB" id="A0A940N002"/>
<organism evidence="4 5">
    <name type="scientific">Roseomonas indoligenes</name>
    <dbReference type="NCBI Taxonomy" id="2820811"/>
    <lineage>
        <taxon>Bacteria</taxon>
        <taxon>Pseudomonadati</taxon>
        <taxon>Pseudomonadota</taxon>
        <taxon>Alphaproteobacteria</taxon>
        <taxon>Acetobacterales</taxon>
        <taxon>Roseomonadaceae</taxon>
        <taxon>Roseomonas</taxon>
    </lineage>
</organism>
<evidence type="ECO:0000256" key="1">
    <source>
        <dbReference type="ARBA" id="ARBA00022801"/>
    </source>
</evidence>
<keyword evidence="1 4" id="KW-0378">Hydrolase</keyword>
<evidence type="ECO:0000256" key="2">
    <source>
        <dbReference type="SAM" id="SignalP"/>
    </source>
</evidence>
<feature type="signal peptide" evidence="2">
    <location>
        <begin position="1"/>
        <end position="22"/>
    </location>
</feature>
<evidence type="ECO:0000259" key="3">
    <source>
        <dbReference type="Pfam" id="PF01738"/>
    </source>
</evidence>
<dbReference type="Pfam" id="PF01738">
    <property type="entry name" value="DLH"/>
    <property type="match status" value="1"/>
</dbReference>
<dbReference type="RefSeq" id="WP_209373957.1">
    <property type="nucleotide sequence ID" value="NZ_JAGIZA010000006.1"/>
</dbReference>
<comment type="caution">
    <text evidence="4">The sequence shown here is derived from an EMBL/GenBank/DDBJ whole genome shotgun (WGS) entry which is preliminary data.</text>
</comment>
<keyword evidence="5" id="KW-1185">Reference proteome</keyword>
<dbReference type="PANTHER" id="PTHR22946">
    <property type="entry name" value="DIENELACTONE HYDROLASE DOMAIN-CONTAINING PROTEIN-RELATED"/>
    <property type="match status" value="1"/>
</dbReference>
<dbReference type="InterPro" id="IPR050261">
    <property type="entry name" value="FrsA_esterase"/>
</dbReference>
<proteinExistence type="predicted"/>
<keyword evidence="2" id="KW-0732">Signal</keyword>
<evidence type="ECO:0000313" key="4">
    <source>
        <dbReference type="EMBL" id="MBP0493576.1"/>
    </source>
</evidence>
<dbReference type="EMBL" id="JAGIZA010000006">
    <property type="protein sequence ID" value="MBP0493576.1"/>
    <property type="molecule type" value="Genomic_DNA"/>
</dbReference>
<dbReference type="Proteomes" id="UP000677537">
    <property type="component" value="Unassembled WGS sequence"/>
</dbReference>
<gene>
    <name evidence="4" type="ORF">J5Y10_12390</name>
</gene>
<dbReference type="GO" id="GO:0052689">
    <property type="term" value="F:carboxylic ester hydrolase activity"/>
    <property type="evidence" value="ECO:0007669"/>
    <property type="project" value="UniProtKB-ARBA"/>
</dbReference>
<dbReference type="Gene3D" id="3.40.50.1820">
    <property type="entry name" value="alpha/beta hydrolase"/>
    <property type="match status" value="1"/>
</dbReference>
<dbReference type="InterPro" id="IPR029058">
    <property type="entry name" value="AB_hydrolase_fold"/>
</dbReference>
<sequence length="327" mass="34451">MRAHGFAVLLALGLTAALPALAQDMRATLPGRTEVLPLRSTTPDGGAFLRGEKGGEVTLAGELRLPQGPATSRVPAVVLVHGSGGISGSTELWARQLNEAGIAAFILDSFAGRGITSTVADQDLLHSLAMMVDAYRALDLLAAHPRIRADRIAVMGFSKGAVAAVYSASERFRRLHGSSGNRFAAHIGLYTPCNVRYEGDAGVAAVPIRLHHGVVDDYVPVAPCRDYVERLRAAGADATLTEYPNGQHGFDSPMIPPLVPVPTAQSTRNCRMQEGANGVINLAGTNEPFVQKTSSCVAVGAHTGYAAEDAAAVRRNVRAFLVETLLR</sequence>
<dbReference type="PANTHER" id="PTHR22946:SF9">
    <property type="entry name" value="POLYKETIDE TRANSFERASE AF380"/>
    <property type="match status" value="1"/>
</dbReference>
<feature type="domain" description="Dienelactone hydrolase" evidence="3">
    <location>
        <begin position="68"/>
        <end position="253"/>
    </location>
</feature>
<name>A0A940N002_9PROT</name>
<dbReference type="SUPFAM" id="SSF53474">
    <property type="entry name" value="alpha/beta-Hydrolases"/>
    <property type="match status" value="1"/>
</dbReference>
<evidence type="ECO:0000313" key="5">
    <source>
        <dbReference type="Proteomes" id="UP000677537"/>
    </source>
</evidence>
<accession>A0A940N002</accession>
<protein>
    <submittedName>
        <fullName evidence="4">Dienelactone hydrolase family protein</fullName>
    </submittedName>
</protein>